<keyword evidence="2" id="KW-1185">Reference proteome</keyword>
<comment type="caution">
    <text evidence="1">The sequence shown here is derived from an EMBL/GenBank/DDBJ whole genome shotgun (WGS) entry which is preliminary data.</text>
</comment>
<protein>
    <submittedName>
        <fullName evidence="1">Uncharacterized protein</fullName>
    </submittedName>
</protein>
<dbReference type="GO" id="GO:0006355">
    <property type="term" value="P:regulation of DNA-templated transcription"/>
    <property type="evidence" value="ECO:0007669"/>
    <property type="project" value="InterPro"/>
</dbReference>
<dbReference type="Proteomes" id="UP000070256">
    <property type="component" value="Unassembled WGS sequence"/>
</dbReference>
<sequence>MRDNLKRVCIIFPEDLIQLADEYKNKYHGSRSQLLREALIEYVERLEKEEDERAEMRPLVRKLEDLGKSVERIDNKVGKFRSEAEFSSGGSQKGTPKLASEIERLLLEKGEALTVPEMGEYLPYEQEELIEGVEWLEENFAVERIEPKNVLTKWRIRGYEYG</sequence>
<proteinExistence type="predicted"/>
<name>A0A133VP19_9EURY</name>
<organism evidence="1 2">
    <name type="scientific">candidate division MSBL1 archaeon SCGC-AAA385D11</name>
    <dbReference type="NCBI Taxonomy" id="1698286"/>
    <lineage>
        <taxon>Archaea</taxon>
        <taxon>Methanobacteriati</taxon>
        <taxon>Methanobacteriota</taxon>
        <taxon>candidate division MSBL1</taxon>
    </lineage>
</organism>
<dbReference type="AlphaFoldDB" id="A0A133VP19"/>
<dbReference type="EMBL" id="LHYK01000007">
    <property type="protein sequence ID" value="KXB08199.1"/>
    <property type="molecule type" value="Genomic_DNA"/>
</dbReference>
<gene>
    <name evidence="1" type="ORF">AKJ58_00595</name>
</gene>
<accession>A0A133VP19</accession>
<reference evidence="1 2" key="1">
    <citation type="journal article" date="2016" name="Sci. Rep.">
        <title>Metabolic traits of an uncultured archaeal lineage -MSBL1- from brine pools of the Red Sea.</title>
        <authorList>
            <person name="Mwirichia R."/>
            <person name="Alam I."/>
            <person name="Rashid M."/>
            <person name="Vinu M."/>
            <person name="Ba-Alawi W."/>
            <person name="Anthony Kamau A."/>
            <person name="Kamanda Ngugi D."/>
            <person name="Goker M."/>
            <person name="Klenk H.P."/>
            <person name="Bajic V."/>
            <person name="Stingl U."/>
        </authorList>
    </citation>
    <scope>NUCLEOTIDE SEQUENCE [LARGE SCALE GENOMIC DNA]</scope>
    <source>
        <strain evidence="1">SCGC-AAA385D11</strain>
    </source>
</reference>
<evidence type="ECO:0000313" key="1">
    <source>
        <dbReference type="EMBL" id="KXB08199.1"/>
    </source>
</evidence>
<evidence type="ECO:0000313" key="2">
    <source>
        <dbReference type="Proteomes" id="UP000070256"/>
    </source>
</evidence>
<dbReference type="CDD" id="cd22231">
    <property type="entry name" value="RHH_NikR_HicB-like"/>
    <property type="match status" value="1"/>
</dbReference>
<dbReference type="Gene3D" id="1.10.1220.10">
    <property type="entry name" value="Met repressor-like"/>
    <property type="match status" value="1"/>
</dbReference>
<dbReference type="InterPro" id="IPR013321">
    <property type="entry name" value="Arc_rbn_hlx_hlx"/>
</dbReference>